<feature type="compositionally biased region" description="Basic residues" evidence="1">
    <location>
        <begin position="82"/>
        <end position="91"/>
    </location>
</feature>
<accession>A0ABQ7N9Q7</accession>
<feature type="compositionally biased region" description="Polar residues" evidence="1">
    <location>
        <begin position="109"/>
        <end position="118"/>
    </location>
</feature>
<evidence type="ECO:0000313" key="2">
    <source>
        <dbReference type="EMBL" id="KAG5406810.1"/>
    </source>
</evidence>
<evidence type="ECO:0000313" key="3">
    <source>
        <dbReference type="Proteomes" id="UP000823674"/>
    </source>
</evidence>
<evidence type="ECO:0000256" key="1">
    <source>
        <dbReference type="SAM" id="MobiDB-lite"/>
    </source>
</evidence>
<organism evidence="2 3">
    <name type="scientific">Brassica rapa subsp. trilocularis</name>
    <dbReference type="NCBI Taxonomy" id="1813537"/>
    <lineage>
        <taxon>Eukaryota</taxon>
        <taxon>Viridiplantae</taxon>
        <taxon>Streptophyta</taxon>
        <taxon>Embryophyta</taxon>
        <taxon>Tracheophyta</taxon>
        <taxon>Spermatophyta</taxon>
        <taxon>Magnoliopsida</taxon>
        <taxon>eudicotyledons</taxon>
        <taxon>Gunneridae</taxon>
        <taxon>Pentapetalae</taxon>
        <taxon>rosids</taxon>
        <taxon>malvids</taxon>
        <taxon>Brassicales</taxon>
        <taxon>Brassicaceae</taxon>
        <taxon>Brassiceae</taxon>
        <taxon>Brassica</taxon>
    </lineage>
</organism>
<dbReference type="Proteomes" id="UP000823674">
    <property type="component" value="Chromosome A03"/>
</dbReference>
<gene>
    <name evidence="2" type="primary">A03g506810.1_BraROA</name>
    <name evidence="2" type="ORF">IGI04_012929</name>
</gene>
<proteinExistence type="predicted"/>
<reference evidence="2 3" key="1">
    <citation type="submission" date="2021-03" db="EMBL/GenBank/DDBJ databases">
        <authorList>
            <person name="King G.J."/>
            <person name="Bancroft I."/>
            <person name="Baten A."/>
            <person name="Bloomfield J."/>
            <person name="Borpatragohain P."/>
            <person name="He Z."/>
            <person name="Irish N."/>
            <person name="Irwin J."/>
            <person name="Liu K."/>
            <person name="Mauleon R.P."/>
            <person name="Moore J."/>
            <person name="Morris R."/>
            <person name="Ostergaard L."/>
            <person name="Wang B."/>
            <person name="Wells R."/>
        </authorList>
    </citation>
    <scope>NUCLEOTIDE SEQUENCE [LARGE SCALE GENOMIC DNA]</scope>
    <source>
        <strain evidence="2">R-o-18</strain>
        <tissue evidence="2">Leaf</tissue>
    </source>
</reference>
<dbReference type="EMBL" id="JADBGQ010000003">
    <property type="protein sequence ID" value="KAG5406810.1"/>
    <property type="molecule type" value="Genomic_DNA"/>
</dbReference>
<protein>
    <submittedName>
        <fullName evidence="2">Uncharacterized protein</fullName>
    </submittedName>
</protein>
<comment type="caution">
    <text evidence="2">The sequence shown here is derived from an EMBL/GenBank/DDBJ whole genome shotgun (WGS) entry which is preliminary data.</text>
</comment>
<sequence>MKHFLLHLKQIGGSKSIAEGSSVENSLKWLQAGIDGGAWLTLQSSAGGGRQPTNPSYLGWETKVQARRDVFFTEAQVTVKRRRYNRLHHHPRDTYDAAETTRNTKSDSRSFGSNDMKH</sequence>
<name>A0ABQ7N9Q7_BRACM</name>
<keyword evidence="3" id="KW-1185">Reference proteome</keyword>
<feature type="region of interest" description="Disordered" evidence="1">
    <location>
        <begin position="82"/>
        <end position="118"/>
    </location>
</feature>